<proteinExistence type="predicted"/>
<sequence>MPSCFILVTSSFADDTRVTRKMNRPTQEDTVLLQEDLNTIYRWAAENNMLFNESKFEALRYGSNNNIKEHTYYNTTQDPIDVMSDLRDLQI</sequence>
<dbReference type="AlphaFoldDB" id="A0AAE1ERF0"/>
<reference evidence="1" key="1">
    <citation type="submission" date="2023-10" db="EMBL/GenBank/DDBJ databases">
        <title>Genome assemblies of two species of porcelain crab, Petrolisthes cinctipes and Petrolisthes manimaculis (Anomura: Porcellanidae).</title>
        <authorList>
            <person name="Angst P."/>
        </authorList>
    </citation>
    <scope>NUCLEOTIDE SEQUENCE</scope>
    <source>
        <strain evidence="1">PB745_01</strain>
        <tissue evidence="1">Gill</tissue>
    </source>
</reference>
<dbReference type="EMBL" id="JAWQEG010004836">
    <property type="protein sequence ID" value="KAK3860036.1"/>
    <property type="molecule type" value="Genomic_DNA"/>
</dbReference>
<evidence type="ECO:0000313" key="2">
    <source>
        <dbReference type="Proteomes" id="UP001286313"/>
    </source>
</evidence>
<protein>
    <submittedName>
        <fullName evidence="1">Uncharacterized protein</fullName>
    </submittedName>
</protein>
<organism evidence="1 2">
    <name type="scientific">Petrolisthes cinctipes</name>
    <name type="common">Flat porcelain crab</name>
    <dbReference type="NCBI Taxonomy" id="88211"/>
    <lineage>
        <taxon>Eukaryota</taxon>
        <taxon>Metazoa</taxon>
        <taxon>Ecdysozoa</taxon>
        <taxon>Arthropoda</taxon>
        <taxon>Crustacea</taxon>
        <taxon>Multicrustacea</taxon>
        <taxon>Malacostraca</taxon>
        <taxon>Eumalacostraca</taxon>
        <taxon>Eucarida</taxon>
        <taxon>Decapoda</taxon>
        <taxon>Pleocyemata</taxon>
        <taxon>Anomura</taxon>
        <taxon>Galatheoidea</taxon>
        <taxon>Porcellanidae</taxon>
        <taxon>Petrolisthes</taxon>
    </lineage>
</organism>
<keyword evidence="2" id="KW-1185">Reference proteome</keyword>
<gene>
    <name evidence="1" type="ORF">Pcinc_033886</name>
</gene>
<name>A0AAE1ERF0_PETCI</name>
<accession>A0AAE1ERF0</accession>
<evidence type="ECO:0000313" key="1">
    <source>
        <dbReference type="EMBL" id="KAK3860036.1"/>
    </source>
</evidence>
<comment type="caution">
    <text evidence="1">The sequence shown here is derived from an EMBL/GenBank/DDBJ whole genome shotgun (WGS) entry which is preliminary data.</text>
</comment>
<dbReference type="Proteomes" id="UP001286313">
    <property type="component" value="Unassembled WGS sequence"/>
</dbReference>